<protein>
    <submittedName>
        <fullName evidence="12">CBD9-like protein</fullName>
    </submittedName>
</protein>
<evidence type="ECO:0000256" key="3">
    <source>
        <dbReference type="ARBA" id="ARBA00022692"/>
    </source>
</evidence>
<keyword evidence="5 8" id="KW-1133">Transmembrane helix</keyword>
<dbReference type="PROSITE" id="PS50836">
    <property type="entry name" value="DOMON"/>
    <property type="match status" value="1"/>
</dbReference>
<feature type="transmembrane region" description="Helical" evidence="8">
    <location>
        <begin position="418"/>
        <end position="438"/>
    </location>
</feature>
<feature type="transmembrane region" description="Helical" evidence="8">
    <location>
        <begin position="450"/>
        <end position="470"/>
    </location>
</feature>
<feature type="transmembrane region" description="Helical" evidence="8">
    <location>
        <begin position="343"/>
        <end position="368"/>
    </location>
</feature>
<dbReference type="SMART" id="SM00665">
    <property type="entry name" value="B561"/>
    <property type="match status" value="1"/>
</dbReference>
<dbReference type="InterPro" id="IPR005018">
    <property type="entry name" value="DOMON_domain"/>
</dbReference>
<keyword evidence="4" id="KW-0249">Electron transport</keyword>
<dbReference type="InterPro" id="IPR015920">
    <property type="entry name" value="Cellobiose_DH-like_cyt"/>
</dbReference>
<sequence>MGKLRRNGMLLGLSALASYASAQVASTCPTNDVCFKLNIPQSTASSGTGDIFFQVSAPSTYEWVALGQGTGMSGANIFVVYTAGNGNVTLSPRLGTGQTMPTFNSNARVTLLEGSGVSGGKMVANVKCSSCNTWSGGSASFSGNTGNWIYAFRSSGGAKDTTSQSAGITQHNQEAPFEWSYASAKGGNSVNPLVNAATPSGTATGTGRTTNCIPRPASTGAGSGSSGASGSSTAGASVPTTAADDDDRFHSTEKGRPTQWQSHWGNGRPTSTPTGGSSSNYKRQEINYCEDNSNSGFTPLRTTGPSQTTKMVTAHAVLAALAFVIFFPIGAIAIRLASFPGVVWFHAAFQVFGYLVFVSAFGIGIYLANNLKLLNEAHPIIGIVVFVTLFFQPILGFIHHSQFQQHQSRTIWSHGHIWLGRLAITLGIINGGLGFQLADRMNMSSRPGMIAYAVIAGVIWLAWVAASVIGERRRKRTGGMGARPPKYRESESPRAVETERADVPRPEEGHYAPRKEGGAVNSS</sequence>
<dbReference type="Gene3D" id="1.20.120.1770">
    <property type="match status" value="1"/>
</dbReference>
<feature type="compositionally biased region" description="Low complexity" evidence="7">
    <location>
        <begin position="228"/>
        <end position="242"/>
    </location>
</feature>
<keyword evidence="3 8" id="KW-0812">Transmembrane</keyword>
<evidence type="ECO:0000313" key="13">
    <source>
        <dbReference type="Proteomes" id="UP000800035"/>
    </source>
</evidence>
<comment type="subcellular location">
    <subcellularLocation>
        <location evidence="1">Membrane</location>
    </subcellularLocation>
</comment>
<feature type="domain" description="DOMON" evidence="10">
    <location>
        <begin position="31"/>
        <end position="153"/>
    </location>
</feature>
<evidence type="ECO:0000256" key="7">
    <source>
        <dbReference type="SAM" id="MobiDB-lite"/>
    </source>
</evidence>
<feature type="compositionally biased region" description="Basic and acidic residues" evidence="7">
    <location>
        <begin position="247"/>
        <end position="256"/>
    </location>
</feature>
<dbReference type="CDD" id="cd09630">
    <property type="entry name" value="CDH_like_cytochrome"/>
    <property type="match status" value="1"/>
</dbReference>
<evidence type="ECO:0000256" key="9">
    <source>
        <dbReference type="SAM" id="SignalP"/>
    </source>
</evidence>
<evidence type="ECO:0000313" key="12">
    <source>
        <dbReference type="EMBL" id="KAF1958449.1"/>
    </source>
</evidence>
<feature type="transmembrane region" description="Helical" evidence="8">
    <location>
        <begin position="380"/>
        <end position="398"/>
    </location>
</feature>
<dbReference type="SMART" id="SM00664">
    <property type="entry name" value="DoH"/>
    <property type="match status" value="1"/>
</dbReference>
<feature type="domain" description="Cytochrome b561" evidence="11">
    <location>
        <begin position="282"/>
        <end position="472"/>
    </location>
</feature>
<feature type="compositionally biased region" description="Low complexity" evidence="7">
    <location>
        <begin position="196"/>
        <end position="210"/>
    </location>
</feature>
<feature type="chain" id="PRO_5025568989" evidence="9">
    <location>
        <begin position="23"/>
        <end position="523"/>
    </location>
</feature>
<dbReference type="Proteomes" id="UP000800035">
    <property type="component" value="Unassembled WGS sequence"/>
</dbReference>
<feature type="transmembrane region" description="Helical" evidence="8">
    <location>
        <begin position="316"/>
        <end position="336"/>
    </location>
</feature>
<dbReference type="GO" id="GO:0016020">
    <property type="term" value="C:membrane"/>
    <property type="evidence" value="ECO:0007669"/>
    <property type="project" value="UniProtKB-SubCell"/>
</dbReference>
<keyword evidence="13" id="KW-1185">Reference proteome</keyword>
<feature type="compositionally biased region" description="Low complexity" evidence="7">
    <location>
        <begin position="265"/>
        <end position="280"/>
    </location>
</feature>
<evidence type="ECO:0000259" key="10">
    <source>
        <dbReference type="PROSITE" id="PS50836"/>
    </source>
</evidence>
<keyword evidence="6 8" id="KW-0472">Membrane</keyword>
<evidence type="ECO:0000256" key="6">
    <source>
        <dbReference type="ARBA" id="ARBA00023136"/>
    </source>
</evidence>
<keyword evidence="2" id="KW-0813">Transport</keyword>
<dbReference type="CDD" id="cd08760">
    <property type="entry name" value="Cyt_b561_FRRS1_like"/>
    <property type="match status" value="1"/>
</dbReference>
<organism evidence="12 13">
    <name type="scientific">Byssothecium circinans</name>
    <dbReference type="NCBI Taxonomy" id="147558"/>
    <lineage>
        <taxon>Eukaryota</taxon>
        <taxon>Fungi</taxon>
        <taxon>Dikarya</taxon>
        <taxon>Ascomycota</taxon>
        <taxon>Pezizomycotina</taxon>
        <taxon>Dothideomycetes</taxon>
        <taxon>Pleosporomycetidae</taxon>
        <taxon>Pleosporales</taxon>
        <taxon>Massarineae</taxon>
        <taxon>Massarinaceae</taxon>
        <taxon>Byssothecium</taxon>
    </lineage>
</organism>
<name>A0A6A5U3B6_9PLEO</name>
<evidence type="ECO:0000256" key="1">
    <source>
        <dbReference type="ARBA" id="ARBA00004370"/>
    </source>
</evidence>
<dbReference type="PROSITE" id="PS50939">
    <property type="entry name" value="CYTOCHROME_B561"/>
    <property type="match status" value="1"/>
</dbReference>
<proteinExistence type="predicted"/>
<gene>
    <name evidence="12" type="ORF">CC80DRAFT_442447</name>
</gene>
<dbReference type="OrthoDB" id="19261at2759"/>
<keyword evidence="9" id="KW-0732">Signal</keyword>
<feature type="region of interest" description="Disordered" evidence="7">
    <location>
        <begin position="474"/>
        <end position="523"/>
    </location>
</feature>
<dbReference type="SUPFAM" id="SSF49344">
    <property type="entry name" value="CBD9-like"/>
    <property type="match status" value="1"/>
</dbReference>
<evidence type="ECO:0000256" key="8">
    <source>
        <dbReference type="SAM" id="Phobius"/>
    </source>
</evidence>
<reference evidence="12" key="1">
    <citation type="journal article" date="2020" name="Stud. Mycol.">
        <title>101 Dothideomycetes genomes: a test case for predicting lifestyles and emergence of pathogens.</title>
        <authorList>
            <person name="Haridas S."/>
            <person name="Albert R."/>
            <person name="Binder M."/>
            <person name="Bloem J."/>
            <person name="Labutti K."/>
            <person name="Salamov A."/>
            <person name="Andreopoulos B."/>
            <person name="Baker S."/>
            <person name="Barry K."/>
            <person name="Bills G."/>
            <person name="Bluhm B."/>
            <person name="Cannon C."/>
            <person name="Castanera R."/>
            <person name="Culley D."/>
            <person name="Daum C."/>
            <person name="Ezra D."/>
            <person name="Gonzalez J."/>
            <person name="Henrissat B."/>
            <person name="Kuo A."/>
            <person name="Liang C."/>
            <person name="Lipzen A."/>
            <person name="Lutzoni F."/>
            <person name="Magnuson J."/>
            <person name="Mondo S."/>
            <person name="Nolan M."/>
            <person name="Ohm R."/>
            <person name="Pangilinan J."/>
            <person name="Park H.-J."/>
            <person name="Ramirez L."/>
            <person name="Alfaro M."/>
            <person name="Sun H."/>
            <person name="Tritt A."/>
            <person name="Yoshinaga Y."/>
            <person name="Zwiers L.-H."/>
            <person name="Turgeon B."/>
            <person name="Goodwin S."/>
            <person name="Spatafora J."/>
            <person name="Crous P."/>
            <person name="Grigoriev I."/>
        </authorList>
    </citation>
    <scope>NUCLEOTIDE SEQUENCE</scope>
    <source>
        <strain evidence="12">CBS 675.92</strain>
    </source>
</reference>
<dbReference type="PANTHER" id="PTHR47797">
    <property type="entry name" value="DEHYDROGENASE, PUTATIVE (AFU_ORTHOLOGUE AFUA_8G05805)-RELATED"/>
    <property type="match status" value="1"/>
</dbReference>
<dbReference type="PANTHER" id="PTHR47797:SF1">
    <property type="entry name" value="CYTOCHROME B561 DOMAIN-CONTAINING PROTEIN-RELATED"/>
    <property type="match status" value="1"/>
</dbReference>
<dbReference type="EMBL" id="ML976987">
    <property type="protein sequence ID" value="KAF1958449.1"/>
    <property type="molecule type" value="Genomic_DNA"/>
</dbReference>
<feature type="compositionally biased region" description="Basic and acidic residues" evidence="7">
    <location>
        <begin position="486"/>
        <end position="517"/>
    </location>
</feature>
<dbReference type="Gene3D" id="2.60.40.1210">
    <property type="entry name" value="Cellobiose dehydrogenase, cytochrome domain"/>
    <property type="match status" value="1"/>
</dbReference>
<accession>A0A6A5U3B6</accession>
<evidence type="ECO:0000256" key="2">
    <source>
        <dbReference type="ARBA" id="ARBA00022448"/>
    </source>
</evidence>
<feature type="region of interest" description="Disordered" evidence="7">
    <location>
        <begin position="192"/>
        <end position="281"/>
    </location>
</feature>
<dbReference type="AlphaFoldDB" id="A0A6A5U3B6"/>
<evidence type="ECO:0000256" key="4">
    <source>
        <dbReference type="ARBA" id="ARBA00022982"/>
    </source>
</evidence>
<feature type="signal peptide" evidence="9">
    <location>
        <begin position="1"/>
        <end position="22"/>
    </location>
</feature>
<evidence type="ECO:0000256" key="5">
    <source>
        <dbReference type="ARBA" id="ARBA00022989"/>
    </source>
</evidence>
<evidence type="ECO:0000259" key="11">
    <source>
        <dbReference type="PROSITE" id="PS50939"/>
    </source>
</evidence>
<dbReference type="InterPro" id="IPR006593">
    <property type="entry name" value="Cyt_b561/ferric_Rdtase_TM"/>
</dbReference>
<dbReference type="Pfam" id="PF16010">
    <property type="entry name" value="CDH-cyt"/>
    <property type="match status" value="1"/>
</dbReference>